<proteinExistence type="predicted"/>
<comment type="caution">
    <text evidence="7">The sequence shown here is derived from an EMBL/GenBank/DDBJ whole genome shotgun (WGS) entry which is preliminary data.</text>
</comment>
<dbReference type="InterPro" id="IPR051729">
    <property type="entry name" value="Opine/Lysopine_DH"/>
</dbReference>
<feature type="domain" description="Ketopantoate reductase N-terminal" evidence="6">
    <location>
        <begin position="3"/>
        <end position="102"/>
    </location>
</feature>
<evidence type="ECO:0000313" key="7">
    <source>
        <dbReference type="EMBL" id="PNU04381.1"/>
    </source>
</evidence>
<organism evidence="7 8">
    <name type="scientific">Novosphingobium guangzhouense</name>
    <dbReference type="NCBI Taxonomy" id="1850347"/>
    <lineage>
        <taxon>Bacteria</taxon>
        <taxon>Pseudomonadati</taxon>
        <taxon>Pseudomonadota</taxon>
        <taxon>Alphaproteobacteria</taxon>
        <taxon>Sphingomonadales</taxon>
        <taxon>Sphingomonadaceae</taxon>
        <taxon>Novosphingobium</taxon>
    </lineage>
</organism>
<protein>
    <recommendedName>
        <fullName evidence="2">2-dehydropantoate 2-reductase</fullName>
    </recommendedName>
</protein>
<dbReference type="PANTHER" id="PTHR38015">
    <property type="entry name" value="BLR6086 PROTEIN"/>
    <property type="match status" value="1"/>
</dbReference>
<dbReference type="Gene3D" id="3.40.50.720">
    <property type="entry name" value="NAD(P)-binding Rossmann-like Domain"/>
    <property type="match status" value="1"/>
</dbReference>
<comment type="catalytic activity">
    <reaction evidence="4">
        <text>(R)-pantoate + NADP(+) = 2-dehydropantoate + NADPH + H(+)</text>
        <dbReference type="Rhea" id="RHEA:16233"/>
        <dbReference type="ChEBI" id="CHEBI:11561"/>
        <dbReference type="ChEBI" id="CHEBI:15378"/>
        <dbReference type="ChEBI" id="CHEBI:15980"/>
        <dbReference type="ChEBI" id="CHEBI:57783"/>
        <dbReference type="ChEBI" id="CHEBI:58349"/>
        <dbReference type="EC" id="1.1.1.169"/>
    </reaction>
</comment>
<dbReference type="SUPFAM" id="SSF51735">
    <property type="entry name" value="NAD(P)-binding Rossmann-fold domains"/>
    <property type="match status" value="1"/>
</dbReference>
<dbReference type="InterPro" id="IPR013328">
    <property type="entry name" value="6PGD_dom2"/>
</dbReference>
<reference evidence="7 8" key="1">
    <citation type="submission" date="2016-05" db="EMBL/GenBank/DDBJ databases">
        <title>Complete genome sequence of Novosphingobium guangzhouense SA925(T).</title>
        <authorList>
            <person name="Sha S."/>
        </authorList>
    </citation>
    <scope>NUCLEOTIDE SEQUENCE [LARGE SCALE GENOMIC DNA]</scope>
    <source>
        <strain evidence="7 8">SA925</strain>
    </source>
</reference>
<dbReference type="Proteomes" id="UP000236327">
    <property type="component" value="Unassembled WGS sequence"/>
</dbReference>
<dbReference type="SUPFAM" id="SSF48179">
    <property type="entry name" value="6-phosphogluconate dehydrogenase C-terminal domain-like"/>
    <property type="match status" value="1"/>
</dbReference>
<dbReference type="InterPro" id="IPR013332">
    <property type="entry name" value="KPR_N"/>
</dbReference>
<comment type="pathway">
    <text evidence="1">Cofactor biosynthesis; (R)-pantothenate biosynthesis; (R)-pantoate from 3-methyl-2-oxobutanoate: step 2/2.</text>
</comment>
<evidence type="ECO:0000259" key="5">
    <source>
        <dbReference type="Pfam" id="PF02317"/>
    </source>
</evidence>
<accession>A0A2K2G025</accession>
<dbReference type="UniPathway" id="UPA00028">
    <property type="reaction ID" value="UER00004"/>
</dbReference>
<evidence type="ECO:0000313" key="8">
    <source>
        <dbReference type="Proteomes" id="UP000236327"/>
    </source>
</evidence>
<dbReference type="InterPro" id="IPR036291">
    <property type="entry name" value="NAD(P)-bd_dom_sf"/>
</dbReference>
<dbReference type="RefSeq" id="WP_103096327.1">
    <property type="nucleotide sequence ID" value="NZ_LYMM01000036.1"/>
</dbReference>
<dbReference type="PANTHER" id="PTHR38015:SF1">
    <property type="entry name" value="OPINE DEHYDROGENASE DOMAIN-CONTAINING PROTEIN"/>
    <property type="match status" value="1"/>
</dbReference>
<dbReference type="AlphaFoldDB" id="A0A2K2G025"/>
<dbReference type="GO" id="GO:0015940">
    <property type="term" value="P:pantothenate biosynthetic process"/>
    <property type="evidence" value="ECO:0007669"/>
    <property type="project" value="UniProtKB-UniPathway"/>
</dbReference>
<dbReference type="Gene3D" id="1.10.1040.10">
    <property type="entry name" value="N-(1-d-carboxylethyl)-l-norvaline Dehydrogenase, domain 2"/>
    <property type="match status" value="1"/>
</dbReference>
<dbReference type="Pfam" id="PF02317">
    <property type="entry name" value="Octopine_DH"/>
    <property type="match status" value="1"/>
</dbReference>
<feature type="domain" description="Opine dehydrogenase" evidence="5">
    <location>
        <begin position="182"/>
        <end position="328"/>
    </location>
</feature>
<dbReference type="OrthoDB" id="6135265at2"/>
<evidence type="ECO:0000256" key="1">
    <source>
        <dbReference type="ARBA" id="ARBA00004994"/>
    </source>
</evidence>
<evidence type="ECO:0000256" key="2">
    <source>
        <dbReference type="ARBA" id="ARBA00019465"/>
    </source>
</evidence>
<dbReference type="EMBL" id="LYMM01000036">
    <property type="protein sequence ID" value="PNU04381.1"/>
    <property type="molecule type" value="Genomic_DNA"/>
</dbReference>
<evidence type="ECO:0000259" key="6">
    <source>
        <dbReference type="Pfam" id="PF02558"/>
    </source>
</evidence>
<evidence type="ECO:0000256" key="3">
    <source>
        <dbReference type="ARBA" id="ARBA00022655"/>
    </source>
</evidence>
<dbReference type="InterPro" id="IPR008927">
    <property type="entry name" value="6-PGluconate_DH-like_C_sf"/>
</dbReference>
<keyword evidence="8" id="KW-1185">Reference proteome</keyword>
<dbReference type="Pfam" id="PF02558">
    <property type="entry name" value="ApbA"/>
    <property type="match status" value="1"/>
</dbReference>
<name>A0A2K2G025_9SPHN</name>
<dbReference type="InterPro" id="IPR003421">
    <property type="entry name" value="Opine_DH"/>
</dbReference>
<dbReference type="GO" id="GO:0008677">
    <property type="term" value="F:2-dehydropantoate 2-reductase activity"/>
    <property type="evidence" value="ECO:0007669"/>
    <property type="project" value="UniProtKB-EC"/>
</dbReference>
<evidence type="ECO:0000256" key="4">
    <source>
        <dbReference type="ARBA" id="ARBA00048793"/>
    </source>
</evidence>
<sequence>MRIAVLGGGHGSYAAAAEMSERGHEVWFWRRDAGAFAAIEAQGGIEVRDHAGTRTVPIAHLTSSLEEALSAAELVVIPLPATAHEDLARACAPHWRDGQVVFLPPGTLGSLIFVEAARAAGNEARVRFAETGTLPYLVRKHGPASIVVSVYATRLPTGVFPARDADEVIALLQQAYPSVEPAGDVLSGALMNAGPIIHPPLIMMNAGPLEHFDAWDIHNEGTQPSIRAVTNALDAERIAVREHLGYAAPHFPLADHYSPDGDEWMYGNAAHEKLTDSGDWREKINLQTHRYMREDTAIGLSLFTSIARWAGKPMPVGEGLLALASAITGEDLYAAGRTLERLGLADCDRATLQERLHDGF</sequence>
<keyword evidence="3" id="KW-0566">Pantothenate biosynthesis</keyword>
<gene>
    <name evidence="7" type="ORF">A8V01_20575</name>
</gene>